<sequence length="70" mass="7854">MGETAGSCRLTTSAASPAPKTDAHPTRLIFSLFGKIILQRTDVSYYKTVHSSYFLTILINRIPKSKLYYI</sequence>
<dbReference type="Proteomes" id="UP001314205">
    <property type="component" value="Unassembled WGS sequence"/>
</dbReference>
<evidence type="ECO:0000313" key="3">
    <source>
        <dbReference type="Proteomes" id="UP001314205"/>
    </source>
</evidence>
<dbReference type="EMBL" id="CAVLGL010000082">
    <property type="protein sequence ID" value="CAK1587450.1"/>
    <property type="molecule type" value="Genomic_DNA"/>
</dbReference>
<accession>A0AAV1KWN7</accession>
<evidence type="ECO:0000256" key="1">
    <source>
        <dbReference type="SAM" id="MobiDB-lite"/>
    </source>
</evidence>
<keyword evidence="3" id="KW-1185">Reference proteome</keyword>
<gene>
    <name evidence="2" type="ORF">PARMNEM_LOCUS8276</name>
</gene>
<comment type="caution">
    <text evidence="2">The sequence shown here is derived from an EMBL/GenBank/DDBJ whole genome shotgun (WGS) entry which is preliminary data.</text>
</comment>
<evidence type="ECO:0000313" key="2">
    <source>
        <dbReference type="EMBL" id="CAK1587450.1"/>
    </source>
</evidence>
<feature type="region of interest" description="Disordered" evidence="1">
    <location>
        <begin position="1"/>
        <end position="22"/>
    </location>
</feature>
<dbReference type="AlphaFoldDB" id="A0AAV1KWN7"/>
<name>A0AAV1KWN7_9NEOP</name>
<reference evidence="2 3" key="1">
    <citation type="submission" date="2023-11" db="EMBL/GenBank/DDBJ databases">
        <authorList>
            <person name="Hedman E."/>
            <person name="Englund M."/>
            <person name="Stromberg M."/>
            <person name="Nyberg Akerstrom W."/>
            <person name="Nylinder S."/>
            <person name="Jareborg N."/>
            <person name="Kallberg Y."/>
            <person name="Kronander E."/>
        </authorList>
    </citation>
    <scope>NUCLEOTIDE SEQUENCE [LARGE SCALE GENOMIC DNA]</scope>
</reference>
<protein>
    <submittedName>
        <fullName evidence="2">Uncharacterized protein</fullName>
    </submittedName>
</protein>
<proteinExistence type="predicted"/>
<organism evidence="2 3">
    <name type="scientific">Parnassius mnemosyne</name>
    <name type="common">clouded apollo</name>
    <dbReference type="NCBI Taxonomy" id="213953"/>
    <lineage>
        <taxon>Eukaryota</taxon>
        <taxon>Metazoa</taxon>
        <taxon>Ecdysozoa</taxon>
        <taxon>Arthropoda</taxon>
        <taxon>Hexapoda</taxon>
        <taxon>Insecta</taxon>
        <taxon>Pterygota</taxon>
        <taxon>Neoptera</taxon>
        <taxon>Endopterygota</taxon>
        <taxon>Lepidoptera</taxon>
        <taxon>Glossata</taxon>
        <taxon>Ditrysia</taxon>
        <taxon>Papilionoidea</taxon>
        <taxon>Papilionidae</taxon>
        <taxon>Parnassiinae</taxon>
        <taxon>Parnassini</taxon>
        <taxon>Parnassius</taxon>
        <taxon>Driopa</taxon>
    </lineage>
</organism>